<evidence type="ECO:0000313" key="2">
    <source>
        <dbReference type="EMBL" id="GIY91005.1"/>
    </source>
</evidence>
<protein>
    <submittedName>
        <fullName evidence="2">Uncharacterized protein</fullName>
    </submittedName>
</protein>
<keyword evidence="1" id="KW-0812">Transmembrane</keyword>
<dbReference type="AlphaFoldDB" id="A0AAV4XAK0"/>
<dbReference type="EMBL" id="BPLQ01015726">
    <property type="protein sequence ID" value="GIY91005.1"/>
    <property type="molecule type" value="Genomic_DNA"/>
</dbReference>
<evidence type="ECO:0000256" key="1">
    <source>
        <dbReference type="SAM" id="Phobius"/>
    </source>
</evidence>
<gene>
    <name evidence="2" type="primary">AVEN_182529_1</name>
    <name evidence="2" type="ORF">CDAR_550201</name>
</gene>
<keyword evidence="1" id="KW-1133">Transmembrane helix</keyword>
<evidence type="ECO:0000313" key="3">
    <source>
        <dbReference type="Proteomes" id="UP001054837"/>
    </source>
</evidence>
<sequence>MLPGAAVNRIAEVAKDVIISCPGWYPNHYNEVKACVRTRFKQKKSALTLWKIYNIDKSLLISAVGSLVTYGILIGTLGTVQHSVEESD</sequence>
<accession>A0AAV4XAK0</accession>
<dbReference type="Proteomes" id="UP001054837">
    <property type="component" value="Unassembled WGS sequence"/>
</dbReference>
<organism evidence="2 3">
    <name type="scientific">Caerostris darwini</name>
    <dbReference type="NCBI Taxonomy" id="1538125"/>
    <lineage>
        <taxon>Eukaryota</taxon>
        <taxon>Metazoa</taxon>
        <taxon>Ecdysozoa</taxon>
        <taxon>Arthropoda</taxon>
        <taxon>Chelicerata</taxon>
        <taxon>Arachnida</taxon>
        <taxon>Araneae</taxon>
        <taxon>Araneomorphae</taxon>
        <taxon>Entelegynae</taxon>
        <taxon>Araneoidea</taxon>
        <taxon>Araneidae</taxon>
        <taxon>Caerostris</taxon>
    </lineage>
</organism>
<reference evidence="2 3" key="1">
    <citation type="submission" date="2021-06" db="EMBL/GenBank/DDBJ databases">
        <title>Caerostris darwini draft genome.</title>
        <authorList>
            <person name="Kono N."/>
            <person name="Arakawa K."/>
        </authorList>
    </citation>
    <scope>NUCLEOTIDE SEQUENCE [LARGE SCALE GENOMIC DNA]</scope>
</reference>
<name>A0AAV4XAK0_9ARAC</name>
<proteinExistence type="predicted"/>
<keyword evidence="3" id="KW-1185">Reference proteome</keyword>
<comment type="caution">
    <text evidence="2">The sequence shown here is derived from an EMBL/GenBank/DDBJ whole genome shotgun (WGS) entry which is preliminary data.</text>
</comment>
<keyword evidence="1" id="KW-0472">Membrane</keyword>
<feature type="transmembrane region" description="Helical" evidence="1">
    <location>
        <begin position="59"/>
        <end position="80"/>
    </location>
</feature>